<dbReference type="PIRSF" id="PIRSF002134">
    <property type="entry name" value="Ribosomal_S13"/>
    <property type="match status" value="1"/>
</dbReference>
<dbReference type="PROSITE" id="PS00646">
    <property type="entry name" value="RIBOSOMAL_S13_1"/>
    <property type="match status" value="1"/>
</dbReference>
<dbReference type="PANTHER" id="PTHR10871:SF1">
    <property type="entry name" value="SMALL RIBOSOMAL SUBUNIT PROTEIN US13M"/>
    <property type="match status" value="1"/>
</dbReference>
<comment type="similarity">
    <text evidence="1 4">Belongs to the universal ribosomal protein uS13 family.</text>
</comment>
<protein>
    <submittedName>
        <fullName evidence="6">Ribosomal protein S13</fullName>
    </submittedName>
</protein>
<dbReference type="GO" id="GO:0003735">
    <property type="term" value="F:structural constituent of ribosome"/>
    <property type="evidence" value="ECO:0007669"/>
    <property type="project" value="InterPro"/>
</dbReference>
<dbReference type="PROSITE" id="PS50159">
    <property type="entry name" value="RIBOSOMAL_S13_2"/>
    <property type="match status" value="1"/>
</dbReference>
<dbReference type="GO" id="GO:0005739">
    <property type="term" value="C:mitochondrion"/>
    <property type="evidence" value="ECO:0007669"/>
    <property type="project" value="TreeGrafter"/>
</dbReference>
<dbReference type="InterPro" id="IPR001892">
    <property type="entry name" value="Ribosomal_uS13"/>
</dbReference>
<dbReference type="EMBL" id="MN646686">
    <property type="protein sequence ID" value="QGX86672.1"/>
    <property type="molecule type" value="Genomic_DNA"/>
</dbReference>
<keyword evidence="6" id="KW-0496">Mitochondrion</keyword>
<organism evidence="6">
    <name type="scientific">Chloroidium sp. UTEX 3077</name>
    <dbReference type="NCBI Taxonomy" id="2686440"/>
    <lineage>
        <taxon>Eukaryota</taxon>
        <taxon>Viridiplantae</taxon>
        <taxon>Chlorophyta</taxon>
        <taxon>core chlorophytes</taxon>
        <taxon>Trebouxiophyceae</taxon>
        <taxon>Watanabeales</taxon>
        <taxon>Watanabeaceae</taxon>
        <taxon>Chloroidium</taxon>
    </lineage>
</organism>
<dbReference type="InterPro" id="IPR010979">
    <property type="entry name" value="Ribosomal_uS13-like_H2TH"/>
</dbReference>
<gene>
    <name evidence="6" type="primary">rps13</name>
</gene>
<dbReference type="GO" id="GO:0015935">
    <property type="term" value="C:small ribosomal subunit"/>
    <property type="evidence" value="ECO:0007669"/>
    <property type="project" value="TreeGrafter"/>
</dbReference>
<evidence type="ECO:0000256" key="3">
    <source>
        <dbReference type="ARBA" id="ARBA00023274"/>
    </source>
</evidence>
<sequence length="118" mass="13379">MIQIFNKYFKKEITVFTACTQLPGIGQSMSTQICDVLGIGRTTPLGSLSTSHLNQLDQLMHQNYHIGSELVKTIKKNKSRLRTISSYRGWRHSEGLPCRGQRTHGNARSSRRFAKSKN</sequence>
<keyword evidence="3 4" id="KW-0687">Ribonucleoprotein</keyword>
<geneLocation type="mitochondrion" evidence="6"/>
<accession>A0A6B9ERQ8</accession>
<evidence type="ECO:0000256" key="5">
    <source>
        <dbReference type="SAM" id="MobiDB-lite"/>
    </source>
</evidence>
<evidence type="ECO:0000256" key="1">
    <source>
        <dbReference type="ARBA" id="ARBA00008080"/>
    </source>
</evidence>
<dbReference type="AlphaFoldDB" id="A0A6B9ERQ8"/>
<evidence type="ECO:0000256" key="4">
    <source>
        <dbReference type="RuleBase" id="RU003830"/>
    </source>
</evidence>
<dbReference type="Pfam" id="PF00416">
    <property type="entry name" value="Ribosomal_S13"/>
    <property type="match status" value="1"/>
</dbReference>
<dbReference type="Gene3D" id="4.10.910.10">
    <property type="entry name" value="30s ribosomal protein s13, domain 2"/>
    <property type="match status" value="1"/>
</dbReference>
<evidence type="ECO:0000256" key="2">
    <source>
        <dbReference type="ARBA" id="ARBA00022980"/>
    </source>
</evidence>
<evidence type="ECO:0000313" key="6">
    <source>
        <dbReference type="EMBL" id="QGX86672.1"/>
    </source>
</evidence>
<proteinExistence type="inferred from homology"/>
<name>A0A6B9ERQ8_9CHLO</name>
<keyword evidence="2 4" id="KW-0689">Ribosomal protein</keyword>
<dbReference type="GO" id="GO:0006412">
    <property type="term" value="P:translation"/>
    <property type="evidence" value="ECO:0007669"/>
    <property type="project" value="InterPro"/>
</dbReference>
<reference evidence="6" key="1">
    <citation type="submission" date="2019-11" db="EMBL/GenBank/DDBJ databases">
        <title>Complete Mitochondrial Genome of Chloroidium sp. UTEX 3077.</title>
        <authorList>
            <person name="Zhang H."/>
        </authorList>
    </citation>
    <scope>NUCLEOTIDE SEQUENCE</scope>
</reference>
<dbReference type="Gene3D" id="1.10.8.50">
    <property type="match status" value="1"/>
</dbReference>
<dbReference type="GO" id="GO:0003723">
    <property type="term" value="F:RNA binding"/>
    <property type="evidence" value="ECO:0007669"/>
    <property type="project" value="InterPro"/>
</dbReference>
<dbReference type="InterPro" id="IPR027437">
    <property type="entry name" value="Rbsml_uS13_C"/>
</dbReference>
<dbReference type="PANTHER" id="PTHR10871">
    <property type="entry name" value="30S RIBOSOMAL PROTEIN S13/40S RIBOSOMAL PROTEIN S18"/>
    <property type="match status" value="1"/>
</dbReference>
<feature type="region of interest" description="Disordered" evidence="5">
    <location>
        <begin position="91"/>
        <end position="118"/>
    </location>
</feature>
<dbReference type="InterPro" id="IPR018269">
    <property type="entry name" value="Ribosomal_uS13_CS"/>
</dbReference>
<feature type="compositionally biased region" description="Basic residues" evidence="5">
    <location>
        <begin position="109"/>
        <end position="118"/>
    </location>
</feature>
<dbReference type="SUPFAM" id="SSF46946">
    <property type="entry name" value="S13-like H2TH domain"/>
    <property type="match status" value="1"/>
</dbReference>